<name>W4LSF0_ENTF1</name>
<protein>
    <submittedName>
        <fullName evidence="1">Uncharacterized protein</fullName>
    </submittedName>
</protein>
<dbReference type="InterPro" id="IPR045718">
    <property type="entry name" value="DUF6072"/>
</dbReference>
<dbReference type="Pfam" id="PF19549">
    <property type="entry name" value="DUF6072"/>
    <property type="match status" value="1"/>
</dbReference>
<comment type="caution">
    <text evidence="1">The sequence shown here is derived from an EMBL/GenBank/DDBJ whole genome shotgun (WGS) entry which is preliminary data.</text>
</comment>
<sequence>MPDSGAVGNVIKLAGELVLPGASGLLDGDIKSGFGHTLLGVAGGALLGPGGILLVKANSYSYSVSEKHLHQHVIDLFVQDQPATTDEPAADA</sequence>
<keyword evidence="2" id="KW-1185">Reference proteome</keyword>
<dbReference type="AlphaFoldDB" id="W4LSF0"/>
<evidence type="ECO:0000313" key="2">
    <source>
        <dbReference type="Proteomes" id="UP000019141"/>
    </source>
</evidence>
<dbReference type="EMBL" id="AZHW01000315">
    <property type="protein sequence ID" value="ETX00686.1"/>
    <property type="molecule type" value="Genomic_DNA"/>
</dbReference>
<proteinExistence type="predicted"/>
<reference evidence="1 2" key="1">
    <citation type="journal article" date="2014" name="Nature">
        <title>An environmental bacterial taxon with a large and distinct metabolic repertoire.</title>
        <authorList>
            <person name="Wilson M.C."/>
            <person name="Mori T."/>
            <person name="Ruckert C."/>
            <person name="Uria A.R."/>
            <person name="Helf M.J."/>
            <person name="Takada K."/>
            <person name="Gernert C."/>
            <person name="Steffens U.A."/>
            <person name="Heycke N."/>
            <person name="Schmitt S."/>
            <person name="Rinke C."/>
            <person name="Helfrich E.J."/>
            <person name="Brachmann A.O."/>
            <person name="Gurgui C."/>
            <person name="Wakimoto T."/>
            <person name="Kracht M."/>
            <person name="Crusemann M."/>
            <person name="Hentschel U."/>
            <person name="Abe I."/>
            <person name="Matsunaga S."/>
            <person name="Kalinowski J."/>
            <person name="Takeyama H."/>
            <person name="Piel J."/>
        </authorList>
    </citation>
    <scope>NUCLEOTIDE SEQUENCE [LARGE SCALE GENOMIC DNA]</scope>
    <source>
        <strain evidence="2">TSY1</strain>
    </source>
</reference>
<organism evidence="1 2">
    <name type="scientific">Entotheonella factor</name>
    <dbReference type="NCBI Taxonomy" id="1429438"/>
    <lineage>
        <taxon>Bacteria</taxon>
        <taxon>Pseudomonadati</taxon>
        <taxon>Nitrospinota/Tectimicrobiota group</taxon>
        <taxon>Candidatus Tectimicrobiota</taxon>
        <taxon>Candidatus Entotheonellia</taxon>
        <taxon>Candidatus Entotheonellales</taxon>
        <taxon>Candidatus Entotheonellaceae</taxon>
        <taxon>Candidatus Entotheonella</taxon>
    </lineage>
</organism>
<evidence type="ECO:0000313" key="1">
    <source>
        <dbReference type="EMBL" id="ETX00686.1"/>
    </source>
</evidence>
<dbReference type="Proteomes" id="UP000019141">
    <property type="component" value="Unassembled WGS sequence"/>
</dbReference>
<accession>W4LSF0</accession>
<dbReference type="HOGENOM" id="CLU_170911_0_0_7"/>
<gene>
    <name evidence="1" type="ORF">ETSY1_10280</name>
</gene>